<dbReference type="EC" id="2.7.7.4" evidence="8"/>
<evidence type="ECO:0000259" key="9">
    <source>
        <dbReference type="Pfam" id="PF01747"/>
    </source>
</evidence>
<dbReference type="Pfam" id="PF14306">
    <property type="entry name" value="PUA_2"/>
    <property type="match status" value="1"/>
</dbReference>
<dbReference type="InterPro" id="IPR014729">
    <property type="entry name" value="Rossmann-like_a/b/a_fold"/>
</dbReference>
<evidence type="ECO:0000256" key="3">
    <source>
        <dbReference type="ARBA" id="ARBA00022695"/>
    </source>
</evidence>
<dbReference type="NCBIfam" id="NF003166">
    <property type="entry name" value="PRK04149.1"/>
    <property type="match status" value="1"/>
</dbReference>
<dbReference type="PANTHER" id="PTHR43509:SF1">
    <property type="entry name" value="SULFATE ADENYLYLTRANSFERASE"/>
    <property type="match status" value="1"/>
</dbReference>
<evidence type="ECO:0000313" key="12">
    <source>
        <dbReference type="Proteomes" id="UP000000483"/>
    </source>
</evidence>
<comment type="similarity">
    <text evidence="6 8">Belongs to the sulfate adenylyltransferase family.</text>
</comment>
<accession>F2NF62</accession>
<evidence type="ECO:0000256" key="6">
    <source>
        <dbReference type="ARBA" id="ARBA00037980"/>
    </source>
</evidence>
<dbReference type="HAMAP" id="MF_00066">
    <property type="entry name" value="Sulf_adenylyltr"/>
    <property type="match status" value="1"/>
</dbReference>
<dbReference type="NCBIfam" id="TIGR00339">
    <property type="entry name" value="sopT"/>
    <property type="match status" value="1"/>
</dbReference>
<dbReference type="SUPFAM" id="SSF88697">
    <property type="entry name" value="PUA domain-like"/>
    <property type="match status" value="1"/>
</dbReference>
<feature type="domain" description="Sulphate adenylyltransferase catalytic" evidence="9">
    <location>
        <begin position="175"/>
        <end position="386"/>
    </location>
</feature>
<dbReference type="GO" id="GO:0005524">
    <property type="term" value="F:ATP binding"/>
    <property type="evidence" value="ECO:0007669"/>
    <property type="project" value="UniProtKB-KW"/>
</dbReference>
<dbReference type="GO" id="GO:0004781">
    <property type="term" value="F:sulfate adenylyltransferase (ATP) activity"/>
    <property type="evidence" value="ECO:0007669"/>
    <property type="project" value="UniProtKB-UniRule"/>
</dbReference>
<dbReference type="Gene3D" id="3.10.400.10">
    <property type="entry name" value="Sulfate adenylyltransferase"/>
    <property type="match status" value="1"/>
</dbReference>
<sequence>MALVNPHGKEKKLKPLLLTGKALEEDKARAKTLTAVTMNSRETADLIMLGIGGFTPLDGFMNEAEWKGSCSDQMTLPDGVFWPIPITLSTTKGKADSIKIGEEVLLVDKETEEMMGTMKVTEKYTIDKKWECRQVFKTDEMEHPGVQMVMNQEEVNLAGPVKVWSEGPFPRDYKDVYMRPEETRRIFEQKGWSTVAALQLRNPMHRSHEYLAKIAIEVCDGVLIHQLLGKLKPGDIPAEVRVEAINTLAEYYFVKDTVIQAGYPLDMRYAGPREALLHAVFRQNFGCSHLIVGRDHAGVGEYYGPFDAQKIFDTIPPNALELKPLKIDWTFYCHKCDGMASMRTCPHGKEDRLLLSGTMLRKMLSEGLDVPDHFSRPEVLKVLRKYYETLTEKVEIKVHKFATGEETKK</sequence>
<dbReference type="GO" id="GO:0070814">
    <property type="term" value="P:hydrogen sulfide biosynthetic process"/>
    <property type="evidence" value="ECO:0007669"/>
    <property type="project" value="UniProtKB-UniRule"/>
</dbReference>
<dbReference type="CDD" id="cd00517">
    <property type="entry name" value="ATPS"/>
    <property type="match status" value="1"/>
</dbReference>
<name>F2NF62_DESAR</name>
<proteinExistence type="inferred from homology"/>
<dbReference type="UniPathway" id="UPA00140">
    <property type="reaction ID" value="UER00204"/>
</dbReference>
<evidence type="ECO:0000259" key="10">
    <source>
        <dbReference type="Pfam" id="PF14306"/>
    </source>
</evidence>
<dbReference type="STRING" id="880072.Desac_0738"/>
<dbReference type="RefSeq" id="WP_013705730.1">
    <property type="nucleotide sequence ID" value="NC_015388.1"/>
</dbReference>
<dbReference type="PANTHER" id="PTHR43509">
    <property type="match status" value="1"/>
</dbReference>
<keyword evidence="4 8" id="KW-0547">Nucleotide-binding</keyword>
<dbReference type="eggNOG" id="COG2046">
    <property type="taxonomic scope" value="Bacteria"/>
</dbReference>
<protein>
    <recommendedName>
        <fullName evidence="8">Sulfate adenylyltransferase</fullName>
        <ecNumber evidence="8">2.7.7.4</ecNumber>
    </recommendedName>
    <alternativeName>
        <fullName evidence="8">ATP-sulfurylase</fullName>
    </alternativeName>
    <alternativeName>
        <fullName evidence="8">Sulfate adenylate transferase</fullName>
        <shortName evidence="8">SAT</shortName>
    </alternativeName>
</protein>
<dbReference type="InterPro" id="IPR024951">
    <property type="entry name" value="Sulfurylase_cat_dom"/>
</dbReference>
<evidence type="ECO:0000313" key="11">
    <source>
        <dbReference type="EMBL" id="AEB08617.1"/>
    </source>
</evidence>
<evidence type="ECO:0000256" key="2">
    <source>
        <dbReference type="ARBA" id="ARBA00022679"/>
    </source>
</evidence>
<evidence type="ECO:0000256" key="5">
    <source>
        <dbReference type="ARBA" id="ARBA00022840"/>
    </source>
</evidence>
<dbReference type="InterPro" id="IPR025980">
    <property type="entry name" value="ATP-Sase_PUA-like_dom"/>
</dbReference>
<evidence type="ECO:0000256" key="4">
    <source>
        <dbReference type="ARBA" id="ARBA00022741"/>
    </source>
</evidence>
<dbReference type="EMBL" id="CP002629">
    <property type="protein sequence ID" value="AEB08617.1"/>
    <property type="molecule type" value="Genomic_DNA"/>
</dbReference>
<dbReference type="HOGENOM" id="CLU_022950_1_1_7"/>
<dbReference type="GO" id="GO:0000103">
    <property type="term" value="P:sulfate assimilation"/>
    <property type="evidence" value="ECO:0007669"/>
    <property type="project" value="UniProtKB-UniRule"/>
</dbReference>
<dbReference type="InterPro" id="IPR002650">
    <property type="entry name" value="Sulphate_adenylyltransferase"/>
</dbReference>
<evidence type="ECO:0000256" key="1">
    <source>
        <dbReference type="ARBA" id="ARBA00005048"/>
    </source>
</evidence>
<dbReference type="KEGG" id="dao:Desac_0738"/>
<gene>
    <name evidence="8" type="primary">sat</name>
    <name evidence="11" type="ordered locus">Desac_0738</name>
</gene>
<dbReference type="Pfam" id="PF01747">
    <property type="entry name" value="ATP-sulfurylase"/>
    <property type="match status" value="1"/>
</dbReference>
<organism evidence="11 12">
    <name type="scientific">Desulfobacca acetoxidans (strain ATCC 700848 / DSM 11109 / ASRB2)</name>
    <dbReference type="NCBI Taxonomy" id="880072"/>
    <lineage>
        <taxon>Bacteria</taxon>
        <taxon>Pseudomonadati</taxon>
        <taxon>Thermodesulfobacteriota</taxon>
        <taxon>Desulfobaccia</taxon>
        <taxon>Desulfobaccales</taxon>
        <taxon>Desulfobaccaceae</taxon>
        <taxon>Desulfobacca</taxon>
    </lineage>
</organism>
<keyword evidence="5 8" id="KW-0067">ATP-binding</keyword>
<dbReference type="InterPro" id="IPR020792">
    <property type="entry name" value="SO4_adenylyltransferase_pro"/>
</dbReference>
<dbReference type="OrthoDB" id="9804504at2"/>
<dbReference type="AlphaFoldDB" id="F2NF62"/>
<comment type="pathway">
    <text evidence="1 8">Sulfur metabolism; hydrogen sulfide biosynthesis; sulfite from sulfate: step 1/3.</text>
</comment>
<keyword evidence="12" id="KW-1185">Reference proteome</keyword>
<evidence type="ECO:0000256" key="8">
    <source>
        <dbReference type="HAMAP-Rule" id="MF_00066"/>
    </source>
</evidence>
<reference evidence="11 12" key="1">
    <citation type="journal article" date="2011" name="Stand. Genomic Sci.">
        <title>Complete genome sequence of the acetate-degrading sulfate reducer Desulfobacca acetoxidans type strain (ASRB2).</title>
        <authorList>
            <person name="Goker M."/>
            <person name="Teshima H."/>
            <person name="Lapidus A."/>
            <person name="Nolan M."/>
            <person name="Lucas S."/>
            <person name="Hammon N."/>
            <person name="Deshpande S."/>
            <person name="Cheng J.F."/>
            <person name="Tapia R."/>
            <person name="Han C."/>
            <person name="Goodwin L."/>
            <person name="Pitluck S."/>
            <person name="Huntemann M."/>
            <person name="Liolios K."/>
            <person name="Ivanova N."/>
            <person name="Pagani I."/>
            <person name="Mavromatis K."/>
            <person name="Ovchinikova G."/>
            <person name="Pati A."/>
            <person name="Chen A."/>
            <person name="Palaniappan K."/>
            <person name="Land M."/>
            <person name="Hauser L."/>
            <person name="Brambilla E.M."/>
            <person name="Rohde M."/>
            <person name="Spring S."/>
            <person name="Detter J.C."/>
            <person name="Woyke T."/>
            <person name="Bristow J."/>
            <person name="Eisen J.A."/>
            <person name="Markowitz V."/>
            <person name="Hugenholtz P."/>
            <person name="Kyrpides N.C."/>
            <person name="Klenk H.P."/>
        </authorList>
    </citation>
    <scope>NUCLEOTIDE SEQUENCE [LARGE SCALE GENOMIC DNA]</scope>
    <source>
        <strain evidence="12">ATCC 700848 / DSM 11109 / ASRB2</strain>
    </source>
</reference>
<feature type="domain" description="ATP-sulfurylase PUA-like" evidence="10">
    <location>
        <begin position="5"/>
        <end position="165"/>
    </location>
</feature>
<dbReference type="InterPro" id="IPR015947">
    <property type="entry name" value="PUA-like_sf"/>
</dbReference>
<keyword evidence="3 8" id="KW-0548">Nucleotidyltransferase</keyword>
<dbReference type="Gene3D" id="3.40.50.620">
    <property type="entry name" value="HUPs"/>
    <property type="match status" value="1"/>
</dbReference>
<comment type="catalytic activity">
    <reaction evidence="7 8">
        <text>sulfate + ATP + H(+) = adenosine 5'-phosphosulfate + diphosphate</text>
        <dbReference type="Rhea" id="RHEA:18133"/>
        <dbReference type="ChEBI" id="CHEBI:15378"/>
        <dbReference type="ChEBI" id="CHEBI:16189"/>
        <dbReference type="ChEBI" id="CHEBI:30616"/>
        <dbReference type="ChEBI" id="CHEBI:33019"/>
        <dbReference type="ChEBI" id="CHEBI:58243"/>
        <dbReference type="EC" id="2.7.7.4"/>
    </reaction>
</comment>
<reference evidence="12" key="2">
    <citation type="submission" date="2011-03" db="EMBL/GenBank/DDBJ databases">
        <title>The complete genome of Desulfobacca acetoxidans DSM 11109.</title>
        <authorList>
            <consortium name="US DOE Joint Genome Institute (JGI-PGF)"/>
            <person name="Lucas S."/>
            <person name="Copeland A."/>
            <person name="Lapidus A."/>
            <person name="Bruce D."/>
            <person name="Goodwin L."/>
            <person name="Pitluck S."/>
            <person name="Peters L."/>
            <person name="Kyrpides N."/>
            <person name="Mavromatis K."/>
            <person name="Ivanova N."/>
            <person name="Ovchinnikova G."/>
            <person name="Teshima H."/>
            <person name="Detter J.C."/>
            <person name="Han C."/>
            <person name="Land M."/>
            <person name="Hauser L."/>
            <person name="Markowitz V."/>
            <person name="Cheng J.-F."/>
            <person name="Hugenholtz P."/>
            <person name="Woyke T."/>
            <person name="Wu D."/>
            <person name="Spring S."/>
            <person name="Schueler E."/>
            <person name="Brambilla E."/>
            <person name="Klenk H.-P."/>
            <person name="Eisen J.A."/>
        </authorList>
    </citation>
    <scope>NUCLEOTIDE SEQUENCE [LARGE SCALE GENOMIC DNA]</scope>
    <source>
        <strain evidence="12">ATCC 700848 / DSM 11109 / ASRB2</strain>
    </source>
</reference>
<keyword evidence="2 8" id="KW-0808">Transferase</keyword>
<dbReference type="SUPFAM" id="SSF52374">
    <property type="entry name" value="Nucleotidylyl transferase"/>
    <property type="match status" value="1"/>
</dbReference>
<dbReference type="Proteomes" id="UP000000483">
    <property type="component" value="Chromosome"/>
</dbReference>
<evidence type="ECO:0000256" key="7">
    <source>
        <dbReference type="ARBA" id="ARBA00049370"/>
    </source>
</evidence>